<dbReference type="SUPFAM" id="SSF49354">
    <property type="entry name" value="PapD-like"/>
    <property type="match status" value="2"/>
</dbReference>
<gene>
    <name evidence="8" type="primary">Aste57867_23650</name>
    <name evidence="7" type="ORF">As57867_023578</name>
    <name evidence="8" type="ORF">ASTE57867_23650</name>
</gene>
<evidence type="ECO:0000256" key="3">
    <source>
        <dbReference type="ARBA" id="ARBA00022692"/>
    </source>
</evidence>
<name>A0A485LPC1_9STRA</name>
<reference evidence="8 9" key="1">
    <citation type="submission" date="2019-03" db="EMBL/GenBank/DDBJ databases">
        <authorList>
            <person name="Gaulin E."/>
            <person name="Dumas B."/>
        </authorList>
    </citation>
    <scope>NUCLEOTIDE SEQUENCE [LARGE SCALE GENOMIC DNA]</scope>
    <source>
        <strain evidence="8">CBS 568.67</strain>
    </source>
</reference>
<evidence type="ECO:0000313" key="9">
    <source>
        <dbReference type="Proteomes" id="UP000332933"/>
    </source>
</evidence>
<feature type="domain" description="MSP" evidence="6">
    <location>
        <begin position="108"/>
        <end position="248"/>
    </location>
</feature>
<keyword evidence="5" id="KW-0472">Membrane</keyword>
<accession>A0A485LPC1</accession>
<keyword evidence="4" id="KW-1133">Transmembrane helix</keyword>
<dbReference type="Gene3D" id="2.60.40.10">
    <property type="entry name" value="Immunoglobulins"/>
    <property type="match status" value="2"/>
</dbReference>
<keyword evidence="3" id="KW-0812">Transmembrane</keyword>
<dbReference type="PANTHER" id="PTHR10809">
    <property type="entry name" value="VESICLE-ASSOCIATED MEMBRANE PROTEIN-ASSOCIATED PROTEIN"/>
    <property type="match status" value="1"/>
</dbReference>
<dbReference type="GO" id="GO:0033149">
    <property type="term" value="F:FFAT motif binding"/>
    <property type="evidence" value="ECO:0007669"/>
    <property type="project" value="TreeGrafter"/>
</dbReference>
<dbReference type="GO" id="GO:0061817">
    <property type="term" value="P:endoplasmic reticulum-plasma membrane tethering"/>
    <property type="evidence" value="ECO:0007669"/>
    <property type="project" value="TreeGrafter"/>
</dbReference>
<dbReference type="EMBL" id="VJMH01007292">
    <property type="protein sequence ID" value="KAF0684337.1"/>
    <property type="molecule type" value="Genomic_DNA"/>
</dbReference>
<comment type="subcellular location">
    <subcellularLocation>
        <location evidence="1">Membrane</location>
        <topology evidence="1">Single-pass type IV membrane protein</topology>
    </subcellularLocation>
</comment>
<dbReference type="InterPro" id="IPR013783">
    <property type="entry name" value="Ig-like_fold"/>
</dbReference>
<dbReference type="InterPro" id="IPR000535">
    <property type="entry name" value="MSP_dom"/>
</dbReference>
<evidence type="ECO:0000256" key="2">
    <source>
        <dbReference type="ARBA" id="ARBA00008932"/>
    </source>
</evidence>
<dbReference type="GO" id="GO:0005886">
    <property type="term" value="C:plasma membrane"/>
    <property type="evidence" value="ECO:0007669"/>
    <property type="project" value="TreeGrafter"/>
</dbReference>
<reference evidence="7" key="2">
    <citation type="submission" date="2019-06" db="EMBL/GenBank/DDBJ databases">
        <title>Genomics analysis of Aphanomyces spp. identifies a new class of oomycete effector associated with host adaptation.</title>
        <authorList>
            <person name="Gaulin E."/>
        </authorList>
    </citation>
    <scope>NUCLEOTIDE SEQUENCE</scope>
    <source>
        <strain evidence="7">CBS 578.67</strain>
    </source>
</reference>
<evidence type="ECO:0000313" key="8">
    <source>
        <dbReference type="EMBL" id="VFU00295.1"/>
    </source>
</evidence>
<organism evidence="8 9">
    <name type="scientific">Aphanomyces stellatus</name>
    <dbReference type="NCBI Taxonomy" id="120398"/>
    <lineage>
        <taxon>Eukaryota</taxon>
        <taxon>Sar</taxon>
        <taxon>Stramenopiles</taxon>
        <taxon>Oomycota</taxon>
        <taxon>Saprolegniomycetes</taxon>
        <taxon>Saprolegniales</taxon>
        <taxon>Verrucalvaceae</taxon>
        <taxon>Aphanomyces</taxon>
    </lineage>
</organism>
<evidence type="ECO:0000256" key="4">
    <source>
        <dbReference type="ARBA" id="ARBA00022989"/>
    </source>
</evidence>
<sequence length="422" mass="46440">MTAQCVPLDNILGQDKFTIARSHELEMMRRIGNHSVDSAASWSNLRSSTASSAWTTSAPTSSQLLAPTVMPNAGLDLDDPSRASCVSSAHTAWTLTATDPTLFLPPTFIQILPSTAFTLDGNLPDAQKHKLTLENSSTTRHVVFKVKVPNKFRAMYAITPNQGILRPGESLNIRVEVTEAPLVMDTIPLHATRTHVHRFMLQLLNVPDAICNQLEFLDYGEQHRVQSTLWADAAPSAIQETKLTCSLQCTRFACLETAGRAPVPCALSVLPRPRPQFRGTYYLLTNPHSSPVAFKVKSNCHLIAAPASGLLGPNGTIAIHVAPKKDKSPHDRLRIESFALVDVDHHLARDTKRTADDIRRIVLASWSAIELAHKSVQTMFPWDEATAAALPYASSRGLSRHEDTTFTMRTATMRSVMKTLDR</sequence>
<dbReference type="InterPro" id="IPR008962">
    <property type="entry name" value="PapD-like_sf"/>
</dbReference>
<comment type="similarity">
    <text evidence="2">Belongs to the VAMP-associated protein (VAP) (TC 9.B.17) family.</text>
</comment>
<dbReference type="Proteomes" id="UP000332933">
    <property type="component" value="Unassembled WGS sequence"/>
</dbReference>
<dbReference type="GO" id="GO:0005789">
    <property type="term" value="C:endoplasmic reticulum membrane"/>
    <property type="evidence" value="ECO:0007669"/>
    <property type="project" value="InterPro"/>
</dbReference>
<protein>
    <submittedName>
        <fullName evidence="8">Aste57867_23650 protein</fullName>
    </submittedName>
</protein>
<proteinExistence type="inferred from homology"/>
<evidence type="ECO:0000259" key="6">
    <source>
        <dbReference type="PROSITE" id="PS50202"/>
    </source>
</evidence>
<dbReference type="PROSITE" id="PS50202">
    <property type="entry name" value="MSP"/>
    <property type="match status" value="1"/>
</dbReference>
<dbReference type="Pfam" id="PF00635">
    <property type="entry name" value="Motile_Sperm"/>
    <property type="match status" value="2"/>
</dbReference>
<dbReference type="GO" id="GO:0090158">
    <property type="term" value="P:endoplasmic reticulum membrane organization"/>
    <property type="evidence" value="ECO:0007669"/>
    <property type="project" value="TreeGrafter"/>
</dbReference>
<keyword evidence="9" id="KW-1185">Reference proteome</keyword>
<dbReference type="PANTHER" id="PTHR10809:SF6">
    <property type="entry name" value="AT11025P-RELATED"/>
    <property type="match status" value="1"/>
</dbReference>
<dbReference type="OrthoDB" id="75724at2759"/>
<evidence type="ECO:0000256" key="5">
    <source>
        <dbReference type="ARBA" id="ARBA00023136"/>
    </source>
</evidence>
<dbReference type="AlphaFoldDB" id="A0A485LPC1"/>
<dbReference type="InterPro" id="IPR016763">
    <property type="entry name" value="VAP"/>
</dbReference>
<evidence type="ECO:0000313" key="7">
    <source>
        <dbReference type="EMBL" id="KAF0684337.1"/>
    </source>
</evidence>
<dbReference type="EMBL" id="CAADRA010007318">
    <property type="protein sequence ID" value="VFU00295.1"/>
    <property type="molecule type" value="Genomic_DNA"/>
</dbReference>
<evidence type="ECO:0000256" key="1">
    <source>
        <dbReference type="ARBA" id="ARBA00004211"/>
    </source>
</evidence>